<evidence type="ECO:0000313" key="5">
    <source>
        <dbReference type="EMBL" id="KAJ7781634.1"/>
    </source>
</evidence>
<dbReference type="Pfam" id="PF00924">
    <property type="entry name" value="MS_channel_2nd"/>
    <property type="match status" value="1"/>
</dbReference>
<gene>
    <name evidence="5" type="ORF">B0H16DRAFT_1499156</name>
</gene>
<dbReference type="Gene3D" id="1.10.238.10">
    <property type="entry name" value="EF-hand"/>
    <property type="match status" value="1"/>
</dbReference>
<feature type="domain" description="EF-hand" evidence="4">
    <location>
        <begin position="525"/>
        <end position="560"/>
    </location>
</feature>
<dbReference type="EMBL" id="JARKIB010000004">
    <property type="protein sequence ID" value="KAJ7781634.1"/>
    <property type="molecule type" value="Genomic_DNA"/>
</dbReference>
<name>A0AAD7NZM4_9AGAR</name>
<feature type="compositionally biased region" description="Acidic residues" evidence="2">
    <location>
        <begin position="122"/>
        <end position="134"/>
    </location>
</feature>
<feature type="compositionally biased region" description="Polar residues" evidence="2">
    <location>
        <begin position="111"/>
        <end position="120"/>
    </location>
</feature>
<dbReference type="InterPro" id="IPR010920">
    <property type="entry name" value="LSM_dom_sf"/>
</dbReference>
<keyword evidence="1" id="KW-0106">Calcium</keyword>
<dbReference type="PROSITE" id="PS50222">
    <property type="entry name" value="EF_HAND_2"/>
    <property type="match status" value="1"/>
</dbReference>
<dbReference type="InterPro" id="IPR006685">
    <property type="entry name" value="MscS_channel_2nd"/>
</dbReference>
<feature type="region of interest" description="Disordered" evidence="2">
    <location>
        <begin position="393"/>
        <end position="455"/>
    </location>
</feature>
<evidence type="ECO:0000256" key="2">
    <source>
        <dbReference type="SAM" id="MobiDB-lite"/>
    </source>
</evidence>
<dbReference type="GO" id="GO:0006874">
    <property type="term" value="P:intracellular calcium ion homeostasis"/>
    <property type="evidence" value="ECO:0007669"/>
    <property type="project" value="TreeGrafter"/>
</dbReference>
<feature type="compositionally biased region" description="Polar residues" evidence="2">
    <location>
        <begin position="25"/>
        <end position="34"/>
    </location>
</feature>
<dbReference type="SMART" id="SM00054">
    <property type="entry name" value="EFh"/>
    <property type="match status" value="1"/>
</dbReference>
<evidence type="ECO:0000256" key="1">
    <source>
        <dbReference type="ARBA" id="ARBA00022837"/>
    </source>
</evidence>
<keyword evidence="3" id="KW-0472">Membrane</keyword>
<keyword evidence="3" id="KW-0812">Transmembrane</keyword>
<dbReference type="Pfam" id="PF25886">
    <property type="entry name" value="Msy1"/>
    <property type="match status" value="1"/>
</dbReference>
<accession>A0AAD7NZM4</accession>
<dbReference type="GO" id="GO:0005262">
    <property type="term" value="F:calcium channel activity"/>
    <property type="evidence" value="ECO:0007669"/>
    <property type="project" value="TreeGrafter"/>
</dbReference>
<dbReference type="SUPFAM" id="SSF50182">
    <property type="entry name" value="Sm-like ribonucleoproteins"/>
    <property type="match status" value="1"/>
</dbReference>
<keyword evidence="3" id="KW-1133">Transmembrane helix</keyword>
<keyword evidence="6" id="KW-1185">Reference proteome</keyword>
<feature type="region of interest" description="Disordered" evidence="2">
    <location>
        <begin position="104"/>
        <end position="134"/>
    </location>
</feature>
<feature type="transmembrane region" description="Helical" evidence="3">
    <location>
        <begin position="578"/>
        <end position="600"/>
    </location>
</feature>
<feature type="transmembrane region" description="Helical" evidence="3">
    <location>
        <begin position="209"/>
        <end position="230"/>
    </location>
</feature>
<dbReference type="AlphaFoldDB" id="A0AAD7NZM4"/>
<comment type="caution">
    <text evidence="5">The sequence shown here is derived from an EMBL/GenBank/DDBJ whole genome shotgun (WGS) entry which is preliminary data.</text>
</comment>
<organism evidence="5 6">
    <name type="scientific">Mycena metata</name>
    <dbReference type="NCBI Taxonomy" id="1033252"/>
    <lineage>
        <taxon>Eukaryota</taxon>
        <taxon>Fungi</taxon>
        <taxon>Dikarya</taxon>
        <taxon>Basidiomycota</taxon>
        <taxon>Agaricomycotina</taxon>
        <taxon>Agaricomycetes</taxon>
        <taxon>Agaricomycetidae</taxon>
        <taxon>Agaricales</taxon>
        <taxon>Marasmiineae</taxon>
        <taxon>Mycenaceae</taxon>
        <taxon>Mycena</taxon>
    </lineage>
</organism>
<dbReference type="InterPro" id="IPR018247">
    <property type="entry name" value="EF_Hand_1_Ca_BS"/>
</dbReference>
<sequence>MPATRRVPPGTLDIASNNHHRFVQEPSQDDQQFFSTPPSPDHPASPPYKPQASRTDLRADQPSPSPSYRSAFMSDPAPADEKGKHKASVHYPVNVDIPLGTGLTHDHDHSIPQSAASSVVGTDDEEDYDWSDEEDLVDEEAKFEKRMGNAPKRTGWGFKRIMTALFSSLIGSTFLAAVLVTPGILIYFFWYKPSRTEYRHKITLNVQAWLFWAAANLLISWYLAMLINVVPSFARFFISAAWGHVSEAVKSRIEMYNSAKDTIKPVFYAASGWASWVIIFGHIFQLYGANSKNHQAYTETVFKVVEFFFFFTVVLCAQRMLSHMIAFAFHRTAFKDRVDAVEETLAVVEKLREYHPKQSHAHKRQSGLRTPLFGAFSLGTPSHDKEQFKLVSSKLKDHKRRTEHAEEHSNMLQVQEEEPLNGSRPGSRQGSRPLSMISEADSPHRYPPSRGDHEGATLVGTAAKALKSTLLHDARNIKGKDESSGMDWNVNSANEAKHLARSIYMRLKSPSRNYLLPVDFHPAFPTVEEADAAFRVFDKDNNGDLSRAEVKTTLMKVYKERRFLARAMRDVGAALKTLDAILLFVAFIAQFFISLSVFGVNVTSSLTSVYSLGIGASFIFKTAASSAFDSIMFLFVTHPFDTGDRCFIDDEIMVVKKMELFATIFTRWDGTESYYFNSQLANKFITNVRRSGKMFESVTMQVAWRTPLAKLDALEAAVNTWLSTEQNRWFVPSTSITLQHIDFQRYLEITIGFGHNGTWQDWGLRSARKTAFHAAVQHYSRELGIVCYASPQPIVWGDPNLELLPYPPVTSPTSATPVSPDDLDADADAQGEVAPTAKLAPMLGFTPHKASPIHRVRTGGKKAALRAAGGGSDI</sequence>
<protein>
    <submittedName>
        <fullName evidence="5">Mechanosensitive ion channel-domain-containing protein</fullName>
    </submittedName>
</protein>
<feature type="compositionally biased region" description="Pro residues" evidence="2">
    <location>
        <begin position="37"/>
        <end position="49"/>
    </location>
</feature>
<dbReference type="InterPro" id="IPR058650">
    <property type="entry name" value="Msy1/2-like"/>
</dbReference>
<dbReference type="GO" id="GO:0005509">
    <property type="term" value="F:calcium ion binding"/>
    <property type="evidence" value="ECO:0007669"/>
    <property type="project" value="InterPro"/>
</dbReference>
<reference evidence="5" key="1">
    <citation type="submission" date="2023-03" db="EMBL/GenBank/DDBJ databases">
        <title>Massive genome expansion in bonnet fungi (Mycena s.s.) driven by repeated elements and novel gene families across ecological guilds.</title>
        <authorList>
            <consortium name="Lawrence Berkeley National Laboratory"/>
            <person name="Harder C.B."/>
            <person name="Miyauchi S."/>
            <person name="Viragh M."/>
            <person name="Kuo A."/>
            <person name="Thoen E."/>
            <person name="Andreopoulos B."/>
            <person name="Lu D."/>
            <person name="Skrede I."/>
            <person name="Drula E."/>
            <person name="Henrissat B."/>
            <person name="Morin E."/>
            <person name="Kohler A."/>
            <person name="Barry K."/>
            <person name="LaButti K."/>
            <person name="Morin E."/>
            <person name="Salamov A."/>
            <person name="Lipzen A."/>
            <person name="Mereny Z."/>
            <person name="Hegedus B."/>
            <person name="Baldrian P."/>
            <person name="Stursova M."/>
            <person name="Weitz H."/>
            <person name="Taylor A."/>
            <person name="Grigoriev I.V."/>
            <person name="Nagy L.G."/>
            <person name="Martin F."/>
            <person name="Kauserud H."/>
        </authorList>
    </citation>
    <scope>NUCLEOTIDE SEQUENCE</scope>
    <source>
        <strain evidence="5">CBHHK182m</strain>
    </source>
</reference>
<dbReference type="InterPro" id="IPR011992">
    <property type="entry name" value="EF-hand-dom_pair"/>
</dbReference>
<dbReference type="SUPFAM" id="SSF47473">
    <property type="entry name" value="EF-hand"/>
    <property type="match status" value="1"/>
</dbReference>
<evidence type="ECO:0000259" key="4">
    <source>
        <dbReference type="PROSITE" id="PS50222"/>
    </source>
</evidence>
<dbReference type="InterPro" id="IPR002048">
    <property type="entry name" value="EF_hand_dom"/>
</dbReference>
<feature type="transmembrane region" description="Helical" evidence="3">
    <location>
        <begin position="161"/>
        <end position="189"/>
    </location>
</feature>
<feature type="transmembrane region" description="Helical" evidence="3">
    <location>
        <begin position="307"/>
        <end position="329"/>
    </location>
</feature>
<dbReference type="PROSITE" id="PS00018">
    <property type="entry name" value="EF_HAND_1"/>
    <property type="match status" value="1"/>
</dbReference>
<dbReference type="PANTHER" id="PTHR31323">
    <property type="entry name" value="MECHANOSENSITIVE ION CHANNEL PROTEIN MSY2"/>
    <property type="match status" value="1"/>
</dbReference>
<dbReference type="PANTHER" id="PTHR31323:SF1">
    <property type="entry name" value="MECHANOSENSITIVE ION CHANNEL PROTEIN"/>
    <property type="match status" value="1"/>
</dbReference>
<proteinExistence type="predicted"/>
<feature type="region of interest" description="Disordered" evidence="2">
    <location>
        <begin position="23"/>
        <end position="87"/>
    </location>
</feature>
<dbReference type="GO" id="GO:0016020">
    <property type="term" value="C:membrane"/>
    <property type="evidence" value="ECO:0007669"/>
    <property type="project" value="InterPro"/>
</dbReference>
<evidence type="ECO:0000256" key="3">
    <source>
        <dbReference type="SAM" id="Phobius"/>
    </source>
</evidence>
<evidence type="ECO:0000313" key="6">
    <source>
        <dbReference type="Proteomes" id="UP001215598"/>
    </source>
</evidence>
<dbReference type="Proteomes" id="UP001215598">
    <property type="component" value="Unassembled WGS sequence"/>
</dbReference>
<feature type="transmembrane region" description="Helical" evidence="3">
    <location>
        <begin position="266"/>
        <end position="287"/>
    </location>
</feature>